<name>A0A6C0DNQ0_9ZZZZ</name>
<protein>
    <submittedName>
        <fullName evidence="1">Uncharacterized protein</fullName>
    </submittedName>
</protein>
<proteinExistence type="predicted"/>
<accession>A0A6C0DNQ0</accession>
<dbReference type="EMBL" id="MN739649">
    <property type="protein sequence ID" value="QHT18163.1"/>
    <property type="molecule type" value="Genomic_DNA"/>
</dbReference>
<sequence>MSYQLVANWKSLVEDVRNGRIVSQTPSVVWHNNTKHGLQEGSASRDILSFISRQPDGQTTRDALLSGIPTTFQSENKIARDLAQEYLRELVKMGILVKLEE</sequence>
<organism evidence="1">
    <name type="scientific">viral metagenome</name>
    <dbReference type="NCBI Taxonomy" id="1070528"/>
    <lineage>
        <taxon>unclassified sequences</taxon>
        <taxon>metagenomes</taxon>
        <taxon>organismal metagenomes</taxon>
    </lineage>
</organism>
<reference evidence="1" key="1">
    <citation type="journal article" date="2020" name="Nature">
        <title>Giant virus diversity and host interactions through global metagenomics.</title>
        <authorList>
            <person name="Schulz F."/>
            <person name="Roux S."/>
            <person name="Paez-Espino D."/>
            <person name="Jungbluth S."/>
            <person name="Walsh D.A."/>
            <person name="Denef V.J."/>
            <person name="McMahon K.D."/>
            <person name="Konstantinidis K.T."/>
            <person name="Eloe-Fadrosh E.A."/>
            <person name="Kyrpides N.C."/>
            <person name="Woyke T."/>
        </authorList>
    </citation>
    <scope>NUCLEOTIDE SEQUENCE</scope>
    <source>
        <strain evidence="1">GVMAG-M-3300023174-3</strain>
    </source>
</reference>
<evidence type="ECO:0000313" key="1">
    <source>
        <dbReference type="EMBL" id="QHT18163.1"/>
    </source>
</evidence>
<dbReference type="AlphaFoldDB" id="A0A6C0DNQ0"/>